<dbReference type="Gene3D" id="1.10.1660.10">
    <property type="match status" value="1"/>
</dbReference>
<dbReference type="InterPro" id="IPR041657">
    <property type="entry name" value="HTH_17"/>
</dbReference>
<dbReference type="GO" id="GO:0006099">
    <property type="term" value="P:tricarboxylic acid cycle"/>
    <property type="evidence" value="ECO:0007669"/>
    <property type="project" value="UniProtKB-UniPathway"/>
</dbReference>
<dbReference type="InterPro" id="IPR002020">
    <property type="entry name" value="Citrate_synthase"/>
</dbReference>
<dbReference type="GO" id="GO:0005975">
    <property type="term" value="P:carbohydrate metabolic process"/>
    <property type="evidence" value="ECO:0007669"/>
    <property type="project" value="TreeGrafter"/>
</dbReference>
<dbReference type="GO" id="GO:0036440">
    <property type="term" value="F:citrate synthase activity"/>
    <property type="evidence" value="ECO:0007669"/>
    <property type="project" value="UniProtKB-EC"/>
</dbReference>
<evidence type="ECO:0000256" key="4">
    <source>
        <dbReference type="ARBA" id="ARBA00022679"/>
    </source>
</evidence>
<proteinExistence type="inferred from homology"/>
<dbReference type="PANTHER" id="PTHR11739">
    <property type="entry name" value="CITRATE SYNTHASE"/>
    <property type="match status" value="1"/>
</dbReference>
<dbReference type="InterPro" id="IPR016142">
    <property type="entry name" value="Citrate_synth-like_lrg_a-sub"/>
</dbReference>
<feature type="domain" description="Helix-turn-helix" evidence="5">
    <location>
        <begin position="9"/>
        <end position="59"/>
    </location>
</feature>
<dbReference type="Proteomes" id="UP000523139">
    <property type="component" value="Unassembled WGS sequence"/>
</dbReference>
<dbReference type="EMBL" id="JABAHY010000001">
    <property type="protein sequence ID" value="NLS08425.1"/>
    <property type="molecule type" value="Genomic_DNA"/>
</dbReference>
<dbReference type="InterPro" id="IPR016143">
    <property type="entry name" value="Citrate_synth-like_sm_a-sub"/>
</dbReference>
<evidence type="ECO:0000313" key="7">
    <source>
        <dbReference type="Proteomes" id="UP000523139"/>
    </source>
</evidence>
<dbReference type="SUPFAM" id="SSF48256">
    <property type="entry name" value="Citrate synthase"/>
    <property type="match status" value="1"/>
</dbReference>
<evidence type="ECO:0000256" key="1">
    <source>
        <dbReference type="ARBA" id="ARBA00005163"/>
    </source>
</evidence>
<dbReference type="PANTHER" id="PTHR11739:SF4">
    <property type="entry name" value="CITRATE SYNTHASE, PEROXISOMAL"/>
    <property type="match status" value="1"/>
</dbReference>
<keyword evidence="7" id="KW-1185">Reference proteome</keyword>
<comment type="pathway">
    <text evidence="1">Carbohydrate metabolism; tricarboxylic acid cycle.</text>
</comment>
<organism evidence="6 7">
    <name type="scientific">Nesterenkonia sedimenti</name>
    <dbReference type="NCBI Taxonomy" id="1463632"/>
    <lineage>
        <taxon>Bacteria</taxon>
        <taxon>Bacillati</taxon>
        <taxon>Actinomycetota</taxon>
        <taxon>Actinomycetes</taxon>
        <taxon>Micrococcales</taxon>
        <taxon>Micrococcaceae</taxon>
        <taxon>Nesterenkonia</taxon>
    </lineage>
</organism>
<reference evidence="6 7" key="1">
    <citation type="submission" date="2020-04" db="EMBL/GenBank/DDBJ databases">
        <title>Nesterenkonia sp. nov., isolated from marine sediment.</title>
        <authorList>
            <person name="Zhang G."/>
        </authorList>
    </citation>
    <scope>NUCLEOTIDE SEQUENCE [LARGE SCALE GENOMIC DNA]</scope>
    <source>
        <strain evidence="6 7">MY13</strain>
    </source>
</reference>
<evidence type="ECO:0000256" key="2">
    <source>
        <dbReference type="ARBA" id="ARBA00010566"/>
    </source>
</evidence>
<evidence type="ECO:0000313" key="6">
    <source>
        <dbReference type="EMBL" id="NLS08425.1"/>
    </source>
</evidence>
<evidence type="ECO:0000256" key="3">
    <source>
        <dbReference type="ARBA" id="ARBA00012972"/>
    </source>
</evidence>
<sequence>MASDAQSAMLTSDEVAARLGVKVQTLYAYVSRGLIGCLRTPQGSRFDPLEVEEFAARRRSQPVRRQGSLAAKPLMVLDTDLAVVEDDELYLRGQPAGALARSRTVEEVAAWIWTGDYAAELTRPSQQDLTAAEAFLAAMPAAASRTDQLSALALALSATDPQTAAGTAQGLQAAGSRFLLAAPAVLAHSSGGARRQTDSPADSSSVAEQLWLALSDQDLQPEYLQAINAALILTIDHDLAVSTLAGRIAASARGSGYAVLSAALGAFATPLHGHASHSAARLLRSIRSGQGPHHAVAEIMTSTNGRGLPGFGHFAYQDGDCRAKTLLELIPALPHGPAVVEAVAALVEEAGGSGQLQPNIDLALAALTQAAGMNDDDAPLFFALGRSVGWIAHAIAEYHQQPLRLRPQGRYTGP</sequence>
<dbReference type="InterPro" id="IPR036969">
    <property type="entry name" value="Citrate_synthase_sf"/>
</dbReference>
<evidence type="ECO:0000259" key="5">
    <source>
        <dbReference type="Pfam" id="PF12728"/>
    </source>
</evidence>
<gene>
    <name evidence="6" type="ORF">HGQ17_00060</name>
</gene>
<name>A0A7X8YCG8_9MICC</name>
<dbReference type="EC" id="2.3.3.16" evidence="3"/>
<dbReference type="Gene3D" id="1.10.580.10">
    <property type="entry name" value="Citrate Synthase, domain 1"/>
    <property type="match status" value="1"/>
</dbReference>
<dbReference type="GO" id="GO:0005829">
    <property type="term" value="C:cytosol"/>
    <property type="evidence" value="ECO:0007669"/>
    <property type="project" value="TreeGrafter"/>
</dbReference>
<dbReference type="RefSeq" id="WP_168885934.1">
    <property type="nucleotide sequence ID" value="NZ_JABAHY010000001.1"/>
</dbReference>
<dbReference type="InterPro" id="IPR009061">
    <property type="entry name" value="DNA-bd_dom_put_sf"/>
</dbReference>
<comment type="similarity">
    <text evidence="2">Belongs to the citrate synthase family.</text>
</comment>
<dbReference type="Pfam" id="PF12728">
    <property type="entry name" value="HTH_17"/>
    <property type="match status" value="1"/>
</dbReference>
<dbReference type="AlphaFoldDB" id="A0A7X8YCG8"/>
<comment type="caution">
    <text evidence="6">The sequence shown here is derived from an EMBL/GenBank/DDBJ whole genome shotgun (WGS) entry which is preliminary data.</text>
</comment>
<keyword evidence="4" id="KW-0808">Transferase</keyword>
<accession>A0A7X8YCG8</accession>
<protein>
    <recommendedName>
        <fullName evidence="3">citrate synthase (unknown stereospecificity)</fullName>
        <ecNumber evidence="3">2.3.3.16</ecNumber>
    </recommendedName>
</protein>
<dbReference type="Gene3D" id="1.10.230.10">
    <property type="entry name" value="Cytochrome P450-Terp, domain 2"/>
    <property type="match status" value="1"/>
</dbReference>
<dbReference type="UniPathway" id="UPA00223"/>
<dbReference type="SUPFAM" id="SSF46955">
    <property type="entry name" value="Putative DNA-binding domain"/>
    <property type="match status" value="1"/>
</dbReference>
<dbReference type="Pfam" id="PF00285">
    <property type="entry name" value="Citrate_synt"/>
    <property type="match status" value="1"/>
</dbReference>